<gene>
    <name evidence="2" type="ORF">PXEA_LOCUS36951</name>
</gene>
<feature type="chain" id="PRO_5018674686" description="Secreted protein" evidence="1">
    <location>
        <begin position="30"/>
        <end position="68"/>
    </location>
</feature>
<evidence type="ECO:0000313" key="3">
    <source>
        <dbReference type="Proteomes" id="UP000784294"/>
    </source>
</evidence>
<accession>A0A3S5B1X5</accession>
<feature type="signal peptide" evidence="1">
    <location>
        <begin position="1"/>
        <end position="29"/>
    </location>
</feature>
<dbReference type="EMBL" id="CAAALY010282215">
    <property type="protein sequence ID" value="VEL43511.1"/>
    <property type="molecule type" value="Genomic_DNA"/>
</dbReference>
<organism evidence="2 3">
    <name type="scientific">Protopolystoma xenopodis</name>
    <dbReference type="NCBI Taxonomy" id="117903"/>
    <lineage>
        <taxon>Eukaryota</taxon>
        <taxon>Metazoa</taxon>
        <taxon>Spiralia</taxon>
        <taxon>Lophotrochozoa</taxon>
        <taxon>Platyhelminthes</taxon>
        <taxon>Monogenea</taxon>
        <taxon>Polyopisthocotylea</taxon>
        <taxon>Polystomatidea</taxon>
        <taxon>Polystomatidae</taxon>
        <taxon>Protopolystoma</taxon>
    </lineage>
</organism>
<protein>
    <recommendedName>
        <fullName evidence="4">Secreted protein</fullName>
    </recommendedName>
</protein>
<name>A0A3S5B1X5_9PLAT</name>
<dbReference type="Proteomes" id="UP000784294">
    <property type="component" value="Unassembled WGS sequence"/>
</dbReference>
<keyword evidence="3" id="KW-1185">Reference proteome</keyword>
<evidence type="ECO:0000313" key="2">
    <source>
        <dbReference type="EMBL" id="VEL43511.1"/>
    </source>
</evidence>
<evidence type="ECO:0000256" key="1">
    <source>
        <dbReference type="SAM" id="SignalP"/>
    </source>
</evidence>
<reference evidence="2" key="1">
    <citation type="submission" date="2018-11" db="EMBL/GenBank/DDBJ databases">
        <authorList>
            <consortium name="Pathogen Informatics"/>
        </authorList>
    </citation>
    <scope>NUCLEOTIDE SEQUENCE</scope>
</reference>
<dbReference type="AlphaFoldDB" id="A0A3S5B1X5"/>
<keyword evidence="1" id="KW-0732">Signal</keyword>
<proteinExistence type="predicted"/>
<sequence length="68" mass="7420">MPLLLAHALSAVTNFSMLLSIATFTPIDSDSYTLLTPGNCTTGFRLTDKLQSGTLLVSFGRINRFVIR</sequence>
<comment type="caution">
    <text evidence="2">The sequence shown here is derived from an EMBL/GenBank/DDBJ whole genome shotgun (WGS) entry which is preliminary data.</text>
</comment>
<evidence type="ECO:0008006" key="4">
    <source>
        <dbReference type="Google" id="ProtNLM"/>
    </source>
</evidence>